<dbReference type="EMBL" id="CM042037">
    <property type="protein sequence ID" value="KAI3742486.1"/>
    <property type="molecule type" value="Genomic_DNA"/>
</dbReference>
<sequence length="175" mass="20079">MFSDDDNVHEVIVISDPEIFNVSDDEAEVDPDVLEVGDESEPENDYEEDPEEMTDVEHEAPEPEVDLEVVVEEELEDPMEAEQEMEAGVPVKRRPSFRPYRLCPGGALFMYTPRKLILPPRKKKLVPAFGEENTVPPPPPKRVRAVDILRMMTPVMKNHPRPSRCEMYDHQLEAL</sequence>
<comment type="caution">
    <text evidence="1">The sequence shown here is derived from an EMBL/GenBank/DDBJ whole genome shotgun (WGS) entry which is preliminary data.</text>
</comment>
<reference evidence="2" key="1">
    <citation type="journal article" date="2022" name="Mol. Ecol. Resour.">
        <title>The genomes of chicory, endive, great burdock and yacon provide insights into Asteraceae palaeo-polyploidization history and plant inulin production.</title>
        <authorList>
            <person name="Fan W."/>
            <person name="Wang S."/>
            <person name="Wang H."/>
            <person name="Wang A."/>
            <person name="Jiang F."/>
            <person name="Liu H."/>
            <person name="Zhao H."/>
            <person name="Xu D."/>
            <person name="Zhang Y."/>
        </authorList>
    </citation>
    <scope>NUCLEOTIDE SEQUENCE [LARGE SCALE GENOMIC DNA]</scope>
    <source>
        <strain evidence="2">cv. Yunnan</strain>
    </source>
</reference>
<dbReference type="Proteomes" id="UP001056120">
    <property type="component" value="Linkage Group LG20"/>
</dbReference>
<protein>
    <submittedName>
        <fullName evidence="1">Uncharacterized protein</fullName>
    </submittedName>
</protein>
<evidence type="ECO:0000313" key="2">
    <source>
        <dbReference type="Proteomes" id="UP001056120"/>
    </source>
</evidence>
<proteinExistence type="predicted"/>
<evidence type="ECO:0000313" key="1">
    <source>
        <dbReference type="EMBL" id="KAI3742486.1"/>
    </source>
</evidence>
<reference evidence="1 2" key="2">
    <citation type="journal article" date="2022" name="Mol. Ecol. Resour.">
        <title>The genomes of chicory, endive, great burdock and yacon provide insights into Asteraceae paleo-polyploidization history and plant inulin production.</title>
        <authorList>
            <person name="Fan W."/>
            <person name="Wang S."/>
            <person name="Wang H."/>
            <person name="Wang A."/>
            <person name="Jiang F."/>
            <person name="Liu H."/>
            <person name="Zhao H."/>
            <person name="Xu D."/>
            <person name="Zhang Y."/>
        </authorList>
    </citation>
    <scope>NUCLEOTIDE SEQUENCE [LARGE SCALE GENOMIC DNA]</scope>
    <source>
        <strain evidence="2">cv. Yunnan</strain>
        <tissue evidence="1">Leaves</tissue>
    </source>
</reference>
<keyword evidence="2" id="KW-1185">Reference proteome</keyword>
<gene>
    <name evidence="1" type="ORF">L1987_60170</name>
</gene>
<accession>A0ACB9D7J5</accession>
<name>A0ACB9D7J5_9ASTR</name>
<organism evidence="1 2">
    <name type="scientific">Smallanthus sonchifolius</name>
    <dbReference type="NCBI Taxonomy" id="185202"/>
    <lineage>
        <taxon>Eukaryota</taxon>
        <taxon>Viridiplantae</taxon>
        <taxon>Streptophyta</taxon>
        <taxon>Embryophyta</taxon>
        <taxon>Tracheophyta</taxon>
        <taxon>Spermatophyta</taxon>
        <taxon>Magnoliopsida</taxon>
        <taxon>eudicotyledons</taxon>
        <taxon>Gunneridae</taxon>
        <taxon>Pentapetalae</taxon>
        <taxon>asterids</taxon>
        <taxon>campanulids</taxon>
        <taxon>Asterales</taxon>
        <taxon>Asteraceae</taxon>
        <taxon>Asteroideae</taxon>
        <taxon>Heliantheae alliance</taxon>
        <taxon>Millerieae</taxon>
        <taxon>Smallanthus</taxon>
    </lineage>
</organism>